<keyword evidence="1" id="KW-0812">Transmembrane</keyword>
<feature type="transmembrane region" description="Helical" evidence="1">
    <location>
        <begin position="31"/>
        <end position="49"/>
    </location>
</feature>
<reference evidence="2 3" key="1">
    <citation type="submission" date="2020-08" db="EMBL/GenBank/DDBJ databases">
        <title>A Genomic Blueprint of the Chicken Gut Microbiome.</title>
        <authorList>
            <person name="Gilroy R."/>
            <person name="Ravi A."/>
            <person name="Getino M."/>
            <person name="Pursley I."/>
            <person name="Horton D.L."/>
            <person name="Alikhan N.-F."/>
            <person name="Baker D."/>
            <person name="Gharbi K."/>
            <person name="Hall N."/>
            <person name="Watson M."/>
            <person name="Adriaenssens E.M."/>
            <person name="Foster-Nyarko E."/>
            <person name="Jarju S."/>
            <person name="Secka A."/>
            <person name="Antonio M."/>
            <person name="Oren A."/>
            <person name="Chaudhuri R."/>
            <person name="La Ragione R.M."/>
            <person name="Hildebrand F."/>
            <person name="Pallen M.J."/>
        </authorList>
    </citation>
    <scope>NUCLEOTIDE SEQUENCE [LARGE SCALE GENOMIC DNA]</scope>
    <source>
        <strain evidence="2 3">Sa2CUA2</strain>
    </source>
</reference>
<sequence>MESMYWMLLLLFVGFLLLGFGFNYRNHNGGIGLMGLGIISVLSTVLYKLHLILN</sequence>
<gene>
    <name evidence="2" type="ORF">H9642_11260</name>
</gene>
<proteinExistence type="predicted"/>
<comment type="caution">
    <text evidence="2">The sequence shown here is derived from an EMBL/GenBank/DDBJ whole genome shotgun (WGS) entry which is preliminary data.</text>
</comment>
<evidence type="ECO:0000313" key="3">
    <source>
        <dbReference type="Proteomes" id="UP000611945"/>
    </source>
</evidence>
<protein>
    <submittedName>
        <fullName evidence="2">Uncharacterized protein</fullName>
    </submittedName>
</protein>
<accession>A0ABR8TPS1</accession>
<keyword evidence="3" id="KW-1185">Reference proteome</keyword>
<keyword evidence="1" id="KW-1133">Transmembrane helix</keyword>
<dbReference type="Proteomes" id="UP000611945">
    <property type="component" value="Unassembled WGS sequence"/>
</dbReference>
<keyword evidence="1" id="KW-0472">Membrane</keyword>
<dbReference type="RefSeq" id="WP_251836544.1">
    <property type="nucleotide sequence ID" value="NZ_JACSQG010000005.1"/>
</dbReference>
<organism evidence="2 3">
    <name type="scientific">Serpens gallinarum</name>
    <dbReference type="NCBI Taxonomy" id="2763075"/>
    <lineage>
        <taxon>Bacteria</taxon>
        <taxon>Pseudomonadati</taxon>
        <taxon>Pseudomonadota</taxon>
        <taxon>Gammaproteobacteria</taxon>
        <taxon>Pseudomonadales</taxon>
        <taxon>Pseudomonadaceae</taxon>
        <taxon>Pseudomonas</taxon>
    </lineage>
</organism>
<dbReference type="EMBL" id="JACSQG010000005">
    <property type="protein sequence ID" value="MBD7977768.1"/>
    <property type="molecule type" value="Genomic_DNA"/>
</dbReference>
<evidence type="ECO:0000313" key="2">
    <source>
        <dbReference type="EMBL" id="MBD7977768.1"/>
    </source>
</evidence>
<name>A0ABR8TPS1_9PSED</name>
<evidence type="ECO:0000256" key="1">
    <source>
        <dbReference type="SAM" id="Phobius"/>
    </source>
</evidence>